<dbReference type="SUPFAM" id="SSF53474">
    <property type="entry name" value="alpha/beta-Hydrolases"/>
    <property type="match status" value="1"/>
</dbReference>
<dbReference type="PANTHER" id="PTHR36837:SF4">
    <property type="entry name" value="BLR0908 PROTEIN"/>
    <property type="match status" value="1"/>
</dbReference>
<feature type="domain" description="PHB de-polymerase C-terminal" evidence="2">
    <location>
        <begin position="203"/>
        <end position="410"/>
    </location>
</feature>
<feature type="region of interest" description="Disordered" evidence="1">
    <location>
        <begin position="425"/>
        <end position="464"/>
    </location>
</feature>
<dbReference type="PANTHER" id="PTHR36837">
    <property type="entry name" value="POLY(3-HYDROXYALKANOATE) POLYMERASE SUBUNIT PHAC"/>
    <property type="match status" value="1"/>
</dbReference>
<dbReference type="Pfam" id="PF06850">
    <property type="entry name" value="PHB_depo_C"/>
    <property type="match status" value="1"/>
</dbReference>
<organism evidence="3 4">
    <name type="scientific">Micavibrio aeruginosavorus</name>
    <dbReference type="NCBI Taxonomy" id="349221"/>
    <lineage>
        <taxon>Bacteria</taxon>
        <taxon>Pseudomonadati</taxon>
        <taxon>Bdellovibrionota</taxon>
        <taxon>Bdellovibrionia</taxon>
        <taxon>Bdellovibrionales</taxon>
        <taxon>Pseudobdellovibrionaceae</taxon>
        <taxon>Micavibrio</taxon>
    </lineage>
</organism>
<name>A0A2W5A133_9BACT</name>
<protein>
    <submittedName>
        <fullName evidence="3">Polyhydroxyalkanoate depolymerase</fullName>
    </submittedName>
</protein>
<evidence type="ECO:0000259" key="2">
    <source>
        <dbReference type="Pfam" id="PF06850"/>
    </source>
</evidence>
<sequence length="464" mass="53037">MLYHLYDLQHALLTPARFAAEMTRAAFQNPWNPVSHTQMGRTIAASAEVFERVTRRFGEPEWGLPETVIDGKTVKVTEETVVEKAFCQLIHFKRATKRKDPRVLIVAPMSGHYATLLRGTVEALLPHHDVYVTDWTDARQVPLSEGRFNLDDFITYLREFMSLLGPQTHLIAVCQPAVPVLAAVSLMASDEDPNQPLSMTLMGGPVDTRISKTAVNTLAEERPLSWFENAVIETVPAYYPGAFRKVYPGFLQLSGFMSMNLDRHVGSHMKFFQHLVKGDGESAEFHRKFYNEYNAVMDMPAEFYVQTIDTVFQRHLLPRGQMKWRDPLTHKLVDVRPSDVEHTALLTIEGELDDISSRGQTTAAHDLCYNLPQRKQFHHLQMNCGHYGIFNGSRWRTEIMPRIRHFMREFDPGCDPVPARDLAGAPDVAPDRFNRDKHGIAATRRWLKERDNTKREKKDAPQDA</sequence>
<dbReference type="EMBL" id="QFNK01000021">
    <property type="protein sequence ID" value="PZO88314.1"/>
    <property type="molecule type" value="Genomic_DNA"/>
</dbReference>
<proteinExistence type="predicted"/>
<accession>A0A2W5A133</accession>
<feature type="compositionally biased region" description="Basic and acidic residues" evidence="1">
    <location>
        <begin position="446"/>
        <end position="464"/>
    </location>
</feature>
<dbReference type="InterPro" id="IPR029058">
    <property type="entry name" value="AB_hydrolase_fold"/>
</dbReference>
<reference evidence="3 4" key="1">
    <citation type="submission" date="2017-08" db="EMBL/GenBank/DDBJ databases">
        <title>Infants hospitalized years apart are colonized by the same room-sourced microbial strains.</title>
        <authorList>
            <person name="Brooks B."/>
            <person name="Olm M.R."/>
            <person name="Firek B.A."/>
            <person name="Baker R."/>
            <person name="Thomas B.C."/>
            <person name="Morowitz M.J."/>
            <person name="Banfield J.F."/>
        </authorList>
    </citation>
    <scope>NUCLEOTIDE SEQUENCE [LARGE SCALE GENOMIC DNA]</scope>
    <source>
        <strain evidence="3">S2_018_000_R2_104</strain>
    </source>
</reference>
<evidence type="ECO:0000313" key="4">
    <source>
        <dbReference type="Proteomes" id="UP000249557"/>
    </source>
</evidence>
<dbReference type="PIRSF" id="PIRSF020818">
    <property type="entry name" value="PHB_depoly_PhaZ"/>
    <property type="match status" value="1"/>
</dbReference>
<feature type="compositionally biased region" description="Basic and acidic residues" evidence="1">
    <location>
        <begin position="429"/>
        <end position="439"/>
    </location>
</feature>
<comment type="caution">
    <text evidence="3">The sequence shown here is derived from an EMBL/GenBank/DDBJ whole genome shotgun (WGS) entry which is preliminary data.</text>
</comment>
<dbReference type="InterPro" id="IPR009656">
    <property type="entry name" value="PHB_depo_C"/>
</dbReference>
<evidence type="ECO:0000256" key="1">
    <source>
        <dbReference type="SAM" id="MobiDB-lite"/>
    </source>
</evidence>
<gene>
    <name evidence="3" type="ORF">DI626_02040</name>
</gene>
<dbReference type="NCBIfam" id="TIGR01849">
    <property type="entry name" value="PHB_depoly_PhaZ"/>
    <property type="match status" value="1"/>
</dbReference>
<dbReference type="Proteomes" id="UP000249557">
    <property type="component" value="Unassembled WGS sequence"/>
</dbReference>
<evidence type="ECO:0000313" key="3">
    <source>
        <dbReference type="EMBL" id="PZO88314.1"/>
    </source>
</evidence>
<dbReference type="InterPro" id="IPR010915">
    <property type="entry name" value="PHB_depoly_PhaZ"/>
</dbReference>
<dbReference type="InterPro" id="IPR051321">
    <property type="entry name" value="PHA/PHB_synthase"/>
</dbReference>
<dbReference type="AlphaFoldDB" id="A0A2W5A133"/>